<proteinExistence type="predicted"/>
<comment type="caution">
    <text evidence="3">The sequence shown here is derived from an EMBL/GenBank/DDBJ whole genome shotgun (WGS) entry which is preliminary data.</text>
</comment>
<evidence type="ECO:0000256" key="1">
    <source>
        <dbReference type="SAM" id="Coils"/>
    </source>
</evidence>
<dbReference type="Proteomes" id="UP000774617">
    <property type="component" value="Unassembled WGS sequence"/>
</dbReference>
<keyword evidence="1" id="KW-0175">Coiled coil</keyword>
<sequence>MSRSKKRKRNYSLPGRRKHPRTTHAKLAQLASSGTQQPGFALDHGSANPTINNVVDLTRESEDEAGLKLDAKDNTKSEARRSKKARRGAAVPHRPMPVTNKGASTQHAKDKFTRKNRSMEDLTSLLPKQGLKHNISMAQSSSVIPALPAAMTTAQNDRSTFAAKDRFNTDVAGKSNLDELAEVKFALVMMDLQVMDAKQKLQRVQLEYAQSKALTDAVTTVLRNDRRELRLEIGKLKTRLAKAEADEPWGVHDLYAADDRDKAGESGLRISDTDKENRKLKAENQRLRSENEELLQNLVRFKLTG</sequence>
<feature type="compositionally biased region" description="Basic and acidic residues" evidence="2">
    <location>
        <begin position="63"/>
        <end position="80"/>
    </location>
</feature>
<evidence type="ECO:0000256" key="2">
    <source>
        <dbReference type="SAM" id="MobiDB-lite"/>
    </source>
</evidence>
<dbReference type="EMBL" id="JAGTJR010000010">
    <property type="protein sequence ID" value="KAH7053402.1"/>
    <property type="molecule type" value="Genomic_DNA"/>
</dbReference>
<feature type="coiled-coil region" evidence="1">
    <location>
        <begin position="270"/>
        <end position="304"/>
    </location>
</feature>
<protein>
    <submittedName>
        <fullName evidence="3">Uncharacterized protein</fullName>
    </submittedName>
</protein>
<gene>
    <name evidence="3" type="ORF">B0J12DRAFT_784909</name>
</gene>
<name>A0ABQ8GF12_9PEZI</name>
<evidence type="ECO:0000313" key="4">
    <source>
        <dbReference type="Proteomes" id="UP000774617"/>
    </source>
</evidence>
<organism evidence="3 4">
    <name type="scientific">Macrophomina phaseolina</name>
    <dbReference type="NCBI Taxonomy" id="35725"/>
    <lineage>
        <taxon>Eukaryota</taxon>
        <taxon>Fungi</taxon>
        <taxon>Dikarya</taxon>
        <taxon>Ascomycota</taxon>
        <taxon>Pezizomycotina</taxon>
        <taxon>Dothideomycetes</taxon>
        <taxon>Dothideomycetes incertae sedis</taxon>
        <taxon>Botryosphaeriales</taxon>
        <taxon>Botryosphaeriaceae</taxon>
        <taxon>Macrophomina</taxon>
    </lineage>
</organism>
<accession>A0ABQ8GF12</accession>
<feature type="coiled-coil region" evidence="1">
    <location>
        <begin position="194"/>
        <end position="246"/>
    </location>
</feature>
<feature type="compositionally biased region" description="Basic residues" evidence="2">
    <location>
        <begin position="1"/>
        <end position="24"/>
    </location>
</feature>
<feature type="region of interest" description="Disordered" evidence="2">
    <location>
        <begin position="1"/>
        <end position="51"/>
    </location>
</feature>
<feature type="region of interest" description="Disordered" evidence="2">
    <location>
        <begin position="63"/>
        <end position="111"/>
    </location>
</feature>
<evidence type="ECO:0000313" key="3">
    <source>
        <dbReference type="EMBL" id="KAH7053402.1"/>
    </source>
</evidence>
<reference evidence="3 4" key="1">
    <citation type="journal article" date="2021" name="Nat. Commun.">
        <title>Genetic determinants of endophytism in the Arabidopsis root mycobiome.</title>
        <authorList>
            <person name="Mesny F."/>
            <person name="Miyauchi S."/>
            <person name="Thiergart T."/>
            <person name="Pickel B."/>
            <person name="Atanasova L."/>
            <person name="Karlsson M."/>
            <person name="Huettel B."/>
            <person name="Barry K.W."/>
            <person name="Haridas S."/>
            <person name="Chen C."/>
            <person name="Bauer D."/>
            <person name="Andreopoulos W."/>
            <person name="Pangilinan J."/>
            <person name="LaButti K."/>
            <person name="Riley R."/>
            <person name="Lipzen A."/>
            <person name="Clum A."/>
            <person name="Drula E."/>
            <person name="Henrissat B."/>
            <person name="Kohler A."/>
            <person name="Grigoriev I.V."/>
            <person name="Martin F.M."/>
            <person name="Hacquard S."/>
        </authorList>
    </citation>
    <scope>NUCLEOTIDE SEQUENCE [LARGE SCALE GENOMIC DNA]</scope>
    <source>
        <strain evidence="3 4">MPI-SDFR-AT-0080</strain>
    </source>
</reference>
<keyword evidence="4" id="KW-1185">Reference proteome</keyword>